<dbReference type="PANTHER" id="PTHR42954">
    <property type="entry name" value="FE(2+) TRANSPORT PROTEIN A"/>
    <property type="match status" value="1"/>
</dbReference>
<organism evidence="3 7">
    <name type="scientific">Campylobacter ureolyticus</name>
    <dbReference type="NCBI Taxonomy" id="827"/>
    <lineage>
        <taxon>Bacteria</taxon>
        <taxon>Pseudomonadati</taxon>
        <taxon>Campylobacterota</taxon>
        <taxon>Epsilonproteobacteria</taxon>
        <taxon>Campylobacterales</taxon>
        <taxon>Campylobacteraceae</taxon>
        <taxon>Campylobacter</taxon>
    </lineage>
</organism>
<evidence type="ECO:0000313" key="5">
    <source>
        <dbReference type="EMBL" id="QKF83933.1"/>
    </source>
</evidence>
<dbReference type="AlphaFoldDB" id="A0A381EBV0"/>
<evidence type="ECO:0000313" key="7">
    <source>
        <dbReference type="Proteomes" id="UP001075225"/>
    </source>
</evidence>
<accession>A0A381EBV0</accession>
<dbReference type="Gene3D" id="2.30.30.90">
    <property type="match status" value="1"/>
</dbReference>
<evidence type="ECO:0000259" key="2">
    <source>
        <dbReference type="SMART" id="SM00899"/>
    </source>
</evidence>
<dbReference type="RefSeq" id="WP_018712345.1">
    <property type="nucleotide sequence ID" value="NZ_CACRSK010000006.1"/>
</dbReference>
<dbReference type="InterPro" id="IPR052713">
    <property type="entry name" value="FeoA"/>
</dbReference>
<evidence type="ECO:0000256" key="1">
    <source>
        <dbReference type="ARBA" id="ARBA00023004"/>
    </source>
</evidence>
<dbReference type="EMBL" id="JAPXGP010000001">
    <property type="protein sequence ID" value="MCZ6161094.1"/>
    <property type="molecule type" value="Genomic_DNA"/>
</dbReference>
<dbReference type="SMART" id="SM00899">
    <property type="entry name" value="FeoA"/>
    <property type="match status" value="1"/>
</dbReference>
<dbReference type="SUPFAM" id="SSF50037">
    <property type="entry name" value="C-terminal domain of transcriptional repressors"/>
    <property type="match status" value="1"/>
</dbReference>
<proteinExistence type="predicted"/>
<gene>
    <name evidence="5" type="primary">feoA</name>
    <name evidence="5" type="ORF">CURT_0411</name>
    <name evidence="3" type="ORF">O6B32_06625</name>
    <name evidence="4" type="ORF">O6B92_01850</name>
</gene>
<dbReference type="GO" id="GO:0046914">
    <property type="term" value="F:transition metal ion binding"/>
    <property type="evidence" value="ECO:0007669"/>
    <property type="project" value="InterPro"/>
</dbReference>
<feature type="domain" description="Ferrous iron transporter FeoA-like" evidence="2">
    <location>
        <begin position="1"/>
        <end position="73"/>
    </location>
</feature>
<dbReference type="OrthoDB" id="9811076at2"/>
<protein>
    <submittedName>
        <fullName evidence="3">FeoA family protein</fullName>
    </submittedName>
    <submittedName>
        <fullName evidence="5">Ferrous iron transport protein A</fullName>
    </submittedName>
</protein>
<evidence type="ECO:0000313" key="4">
    <source>
        <dbReference type="EMBL" id="MCZ6161094.1"/>
    </source>
</evidence>
<evidence type="ECO:0000313" key="3">
    <source>
        <dbReference type="EMBL" id="MCZ6160151.1"/>
    </source>
</evidence>
<dbReference type="Pfam" id="PF04023">
    <property type="entry name" value="FeoA"/>
    <property type="match status" value="1"/>
</dbReference>
<dbReference type="InterPro" id="IPR038157">
    <property type="entry name" value="FeoA_core_dom"/>
</dbReference>
<dbReference type="InterPro" id="IPR007167">
    <property type="entry name" value="Fe-transptr_FeoA-like"/>
</dbReference>
<sequence length="74" mass="8528">MNLFDALKNRQYKIKNINAKGKVFLKLLDMGFVNGVTTEVIRKAPLNDPIELKIHNYLITLRSSEARLIEVEEV</sequence>
<dbReference type="InterPro" id="IPR008988">
    <property type="entry name" value="Transcriptional_repressor_C"/>
</dbReference>
<keyword evidence="1" id="KW-0408">Iron</keyword>
<dbReference type="GeneID" id="77175321"/>
<reference evidence="5 6" key="1">
    <citation type="submission" date="2020-05" db="EMBL/GenBank/DDBJ databases">
        <title>Complete genome sequencing of Campylobacter and Arcobacter type strains.</title>
        <authorList>
            <person name="Miller W.G."/>
            <person name="Yee E."/>
        </authorList>
    </citation>
    <scope>NUCLEOTIDE SEQUENCE [LARGE SCALE GENOMIC DNA]</scope>
    <source>
        <strain evidence="5 6">LMG 6451</strain>
    </source>
</reference>
<dbReference type="EMBL" id="JAPXGO010000005">
    <property type="protein sequence ID" value="MCZ6160151.1"/>
    <property type="molecule type" value="Genomic_DNA"/>
</dbReference>
<reference evidence="3" key="2">
    <citation type="submission" date="2022-12" db="EMBL/GenBank/DDBJ databases">
        <title>Species Delineation and Comparative Genomics within the Campylobacter ureolyticus Complex.</title>
        <authorList>
            <person name="Maki J."/>
            <person name="Howard M."/>
            <person name="Connelly S."/>
            <person name="Hardy D.J."/>
            <person name="Cameron A."/>
        </authorList>
    </citation>
    <scope>NUCLEOTIDE SEQUENCE</scope>
    <source>
        <strain evidence="4">URMC_786</strain>
        <strain evidence="3">URMC_787</strain>
    </source>
</reference>
<dbReference type="EMBL" id="CP053832">
    <property type="protein sequence ID" value="QKF83933.1"/>
    <property type="molecule type" value="Genomic_DNA"/>
</dbReference>
<dbReference type="Proteomes" id="UP001075461">
    <property type="component" value="Unassembled WGS sequence"/>
</dbReference>
<dbReference type="Proteomes" id="UP000509722">
    <property type="component" value="Chromosome"/>
</dbReference>
<dbReference type="Proteomes" id="UP001075225">
    <property type="component" value="Unassembled WGS sequence"/>
</dbReference>
<dbReference type="PANTHER" id="PTHR42954:SF2">
    <property type="entry name" value="FE(2+) TRANSPORT PROTEIN A"/>
    <property type="match status" value="1"/>
</dbReference>
<name>A0A381EBV0_9BACT</name>
<evidence type="ECO:0000313" key="6">
    <source>
        <dbReference type="Proteomes" id="UP000509722"/>
    </source>
</evidence>